<dbReference type="InterPro" id="IPR005894">
    <property type="entry name" value="DrrA"/>
</dbReference>
<accession>N0BMM2</accession>
<keyword evidence="2" id="KW-0813">Transport</keyword>
<dbReference type="GeneID" id="15393544"/>
<dbReference type="PROSITE" id="PS50893">
    <property type="entry name" value="ABC_TRANSPORTER_2"/>
    <property type="match status" value="1"/>
</dbReference>
<evidence type="ECO:0000259" key="9">
    <source>
        <dbReference type="PROSITE" id="PS50893"/>
    </source>
</evidence>
<dbReference type="PANTHER" id="PTHR43582">
    <property type="entry name" value="LINEARMYCIN RESISTANCE ATP-BINDING PROTEIN LNRL"/>
    <property type="match status" value="1"/>
</dbReference>
<evidence type="ECO:0000256" key="4">
    <source>
        <dbReference type="ARBA" id="ARBA00022741"/>
    </source>
</evidence>
<keyword evidence="4" id="KW-0547">Nucleotide-binding</keyword>
<evidence type="ECO:0000256" key="6">
    <source>
        <dbReference type="ARBA" id="ARBA00022967"/>
    </source>
</evidence>
<dbReference type="OrthoDB" id="31298at2157"/>
<dbReference type="Pfam" id="PF13732">
    <property type="entry name" value="DrrA1-3_C"/>
    <property type="match status" value="1"/>
</dbReference>
<dbReference type="Proteomes" id="UP000013307">
    <property type="component" value="Chromosome"/>
</dbReference>
<evidence type="ECO:0000256" key="1">
    <source>
        <dbReference type="ARBA" id="ARBA00004413"/>
    </source>
</evidence>
<dbReference type="NCBIfam" id="TIGR01188">
    <property type="entry name" value="drrA"/>
    <property type="match status" value="1"/>
</dbReference>
<dbReference type="Gene3D" id="3.40.50.300">
    <property type="entry name" value="P-loop containing nucleotide triphosphate hydrolases"/>
    <property type="match status" value="1"/>
</dbReference>
<dbReference type="AlphaFoldDB" id="N0BMM2"/>
<dbReference type="KEGG" id="ast:Asulf_01910"/>
<dbReference type="STRING" id="387631.Asulf_01910"/>
<dbReference type="HOGENOM" id="CLU_000604_1_2_2"/>
<evidence type="ECO:0000256" key="8">
    <source>
        <dbReference type="ARBA" id="ARBA00049985"/>
    </source>
</evidence>
<comment type="similarity">
    <text evidence="8">Belongs to the ABC transporter superfamily. Drug exporter-1 (DrugE1) (TC 3.A.1.105) family.</text>
</comment>
<name>N0BMM2_9EURY</name>
<keyword evidence="7" id="KW-0472">Membrane</keyword>
<keyword evidence="5 10" id="KW-0067">ATP-binding</keyword>
<reference evidence="10 11" key="1">
    <citation type="journal article" date="2013" name="Genome Announc.">
        <title>Complete Genome Sequence of the Thermophilic and Facultatively Chemolithoautotrophic Sulfate Reducer Archaeoglobus sulfaticallidus Strain PM70-1T.</title>
        <authorList>
            <person name="Stokke R."/>
            <person name="Hocking W.P."/>
            <person name="Steinsbu B.O."/>
            <person name="Steen I.H."/>
        </authorList>
    </citation>
    <scope>NUCLEOTIDE SEQUENCE [LARGE SCALE GENOMIC DNA]</scope>
    <source>
        <strain evidence="10">PM70-1</strain>
    </source>
</reference>
<dbReference type="InterPro" id="IPR025302">
    <property type="entry name" value="DrrA1/2-like_C"/>
</dbReference>
<dbReference type="GO" id="GO:0016887">
    <property type="term" value="F:ATP hydrolysis activity"/>
    <property type="evidence" value="ECO:0007669"/>
    <property type="project" value="InterPro"/>
</dbReference>
<dbReference type="GO" id="GO:0005886">
    <property type="term" value="C:plasma membrane"/>
    <property type="evidence" value="ECO:0007669"/>
    <property type="project" value="UniProtKB-SubCell"/>
</dbReference>
<dbReference type="Pfam" id="PF00005">
    <property type="entry name" value="ABC_tran"/>
    <property type="match status" value="1"/>
</dbReference>
<dbReference type="GO" id="GO:1900753">
    <property type="term" value="P:doxorubicin transport"/>
    <property type="evidence" value="ECO:0007669"/>
    <property type="project" value="InterPro"/>
</dbReference>
<dbReference type="InterPro" id="IPR027417">
    <property type="entry name" value="P-loop_NTPase"/>
</dbReference>
<comment type="subcellular location">
    <subcellularLocation>
        <location evidence="1">Cell membrane</location>
        <topology evidence="1">Peripheral membrane protein</topology>
        <orientation evidence="1">Cytoplasmic side</orientation>
    </subcellularLocation>
</comment>
<sequence length="320" mass="35695">MDDIIVVDSIGKRFGNLYALKGVSFRVERGEIFGLLGPNGAGKTTLIKILSTLLKPSEGKAFVAGYSITDEPSRVRQNIGIVFQEPTLDLELTARENLDFHGRIYGMDGQLRKERIDEVLSLVGLLDKADELVKKFSGGMQRRLEIARGLMHSPQVLFLDEPTLGLDVQTRRNIWEYIESMENVTIILTTHYIEEAERLCDRVAIIDHGRIIALDTVESLRSLVGRDSIEVYTRDGEKLIAALAEYDESVFKTDYGVLISANEGEKLIPKIVTLANENGVAINSISLKKSSLEDVFIRLTGRTIRGGGSDISRFVIARRR</sequence>
<gene>
    <name evidence="10" type="ORF">Asulf_01910</name>
</gene>
<organism evidence="10 11">
    <name type="scientific">Archaeoglobus sulfaticallidus PM70-1</name>
    <dbReference type="NCBI Taxonomy" id="387631"/>
    <lineage>
        <taxon>Archaea</taxon>
        <taxon>Methanobacteriati</taxon>
        <taxon>Methanobacteriota</taxon>
        <taxon>Archaeoglobi</taxon>
        <taxon>Archaeoglobales</taxon>
        <taxon>Archaeoglobaceae</taxon>
        <taxon>Archaeoglobus</taxon>
    </lineage>
</organism>
<feature type="domain" description="ABC transporter" evidence="9">
    <location>
        <begin position="5"/>
        <end position="233"/>
    </location>
</feature>
<dbReference type="EMBL" id="CP005290">
    <property type="protein sequence ID" value="AGK61876.1"/>
    <property type="molecule type" value="Genomic_DNA"/>
</dbReference>
<dbReference type="GO" id="GO:0005524">
    <property type="term" value="F:ATP binding"/>
    <property type="evidence" value="ECO:0007669"/>
    <property type="project" value="UniProtKB-KW"/>
</dbReference>
<dbReference type="InterPro" id="IPR003593">
    <property type="entry name" value="AAA+_ATPase"/>
</dbReference>
<protein>
    <submittedName>
        <fullName evidence="10">Daunorubicin resistance ABC transporter ATP-binding subunit</fullName>
    </submittedName>
</protein>
<dbReference type="SMART" id="SM00382">
    <property type="entry name" value="AAA"/>
    <property type="match status" value="1"/>
</dbReference>
<dbReference type="eggNOG" id="arCOG00196">
    <property type="taxonomic scope" value="Archaea"/>
</dbReference>
<evidence type="ECO:0000313" key="11">
    <source>
        <dbReference type="Proteomes" id="UP000013307"/>
    </source>
</evidence>
<dbReference type="GO" id="GO:0043215">
    <property type="term" value="P:daunorubicin transport"/>
    <property type="evidence" value="ECO:0007669"/>
    <property type="project" value="InterPro"/>
</dbReference>
<dbReference type="PANTHER" id="PTHR43582:SF4">
    <property type="entry name" value="ANTIBIOTIC RESISTANCE ABC TRANSPORTER ATP-BINDING PROTEIN"/>
    <property type="match status" value="1"/>
</dbReference>
<keyword evidence="11" id="KW-1185">Reference proteome</keyword>
<keyword evidence="3" id="KW-1003">Cell membrane</keyword>
<dbReference type="InterPro" id="IPR017871">
    <property type="entry name" value="ABC_transporter-like_CS"/>
</dbReference>
<evidence type="ECO:0000256" key="3">
    <source>
        <dbReference type="ARBA" id="ARBA00022475"/>
    </source>
</evidence>
<dbReference type="RefSeq" id="WP_015591472.1">
    <property type="nucleotide sequence ID" value="NC_021169.1"/>
</dbReference>
<dbReference type="SUPFAM" id="SSF52540">
    <property type="entry name" value="P-loop containing nucleoside triphosphate hydrolases"/>
    <property type="match status" value="1"/>
</dbReference>
<proteinExistence type="inferred from homology"/>
<dbReference type="PROSITE" id="PS00211">
    <property type="entry name" value="ABC_TRANSPORTER_1"/>
    <property type="match status" value="1"/>
</dbReference>
<evidence type="ECO:0000256" key="5">
    <source>
        <dbReference type="ARBA" id="ARBA00022840"/>
    </source>
</evidence>
<evidence type="ECO:0000313" key="10">
    <source>
        <dbReference type="EMBL" id="AGK61876.1"/>
    </source>
</evidence>
<dbReference type="InterPro" id="IPR003439">
    <property type="entry name" value="ABC_transporter-like_ATP-bd"/>
</dbReference>
<dbReference type="FunFam" id="3.40.50.300:FF:000589">
    <property type="entry name" value="ABC transporter, ATP-binding subunit"/>
    <property type="match status" value="1"/>
</dbReference>
<keyword evidence="6" id="KW-1278">Translocase</keyword>
<evidence type="ECO:0000256" key="2">
    <source>
        <dbReference type="ARBA" id="ARBA00022448"/>
    </source>
</evidence>
<evidence type="ECO:0000256" key="7">
    <source>
        <dbReference type="ARBA" id="ARBA00023136"/>
    </source>
</evidence>